<dbReference type="AlphaFoldDB" id="A0A345IIC4"/>
<dbReference type="RefSeq" id="WP_114672269.1">
    <property type="nucleotide sequence ID" value="NZ_CP031158.1"/>
</dbReference>
<feature type="transmembrane region" description="Helical" evidence="1">
    <location>
        <begin position="39"/>
        <end position="59"/>
    </location>
</feature>
<feature type="transmembrane region" description="Helical" evidence="1">
    <location>
        <begin position="71"/>
        <end position="95"/>
    </location>
</feature>
<evidence type="ECO:0000313" key="2">
    <source>
        <dbReference type="EMBL" id="AXG99446.1"/>
    </source>
</evidence>
<reference evidence="2 3" key="1">
    <citation type="submission" date="2018-07" db="EMBL/GenBank/DDBJ databases">
        <title>Complete Genome and Methylome Analysis of Deinococcus wulumuqiensis NEB 479.</title>
        <authorList>
            <person name="Fomenkov A."/>
            <person name="Luyten Y."/>
            <person name="Vincze T."/>
            <person name="Anton B.P."/>
            <person name="Clark T."/>
            <person name="Roberts R.J."/>
            <person name="Morgan R.D."/>
        </authorList>
    </citation>
    <scope>NUCLEOTIDE SEQUENCE [LARGE SCALE GENOMIC DNA]</scope>
    <source>
        <strain evidence="2 3">NEB 479</strain>
    </source>
</reference>
<dbReference type="EMBL" id="CP031158">
    <property type="protein sequence ID" value="AXG99446.1"/>
    <property type="molecule type" value="Genomic_DNA"/>
</dbReference>
<proteinExistence type="predicted"/>
<accession>A0A345IIC4</accession>
<dbReference type="STRING" id="1288484.GCA_000348665_02131"/>
<dbReference type="KEGG" id="dwu:DVJ83_10230"/>
<feature type="transmembrane region" description="Helical" evidence="1">
    <location>
        <begin position="7"/>
        <end position="27"/>
    </location>
</feature>
<protein>
    <submittedName>
        <fullName evidence="2">Uncharacterized protein</fullName>
    </submittedName>
</protein>
<keyword evidence="1" id="KW-1133">Transmembrane helix</keyword>
<keyword evidence="1" id="KW-0472">Membrane</keyword>
<evidence type="ECO:0000313" key="3">
    <source>
        <dbReference type="Proteomes" id="UP000253744"/>
    </source>
</evidence>
<gene>
    <name evidence="2" type="ORF">DVJ83_10230</name>
</gene>
<sequence>MRRPRPAPLYGVPFTALLALLQSVQWWQSVRAGSPSTFVLWLTALLWGATIGSLLHAFWPWPLPGDERGRWAWGGGGTVRALYAVPTLLLCLYPLDLTLRPPAASVQTAQQRSQKALQNLADEVRELHAGPCDALPGWPGNEQAGAARCLSSLSDGPVLVQKLQAAVNRSAAQVVGANDRSATALPATRQGNLVVGKVHLLAYGELGDRRRSPVTLEYRGLVYTGRTGPLSAAERAFSQSRFKSYVILRPGHV</sequence>
<evidence type="ECO:0000256" key="1">
    <source>
        <dbReference type="SAM" id="Phobius"/>
    </source>
</evidence>
<organism evidence="2 3">
    <name type="scientific">Deinococcus wulumuqiensis</name>
    <dbReference type="NCBI Taxonomy" id="980427"/>
    <lineage>
        <taxon>Bacteria</taxon>
        <taxon>Thermotogati</taxon>
        <taxon>Deinococcota</taxon>
        <taxon>Deinococci</taxon>
        <taxon>Deinococcales</taxon>
        <taxon>Deinococcaceae</taxon>
        <taxon>Deinococcus</taxon>
    </lineage>
</organism>
<keyword evidence="1" id="KW-0812">Transmembrane</keyword>
<name>A0A345IIC4_9DEIO</name>
<dbReference type="Proteomes" id="UP000253744">
    <property type="component" value="Chromosome"/>
</dbReference>